<evidence type="ECO:0000256" key="1">
    <source>
        <dbReference type="ARBA" id="ARBA00001974"/>
    </source>
</evidence>
<evidence type="ECO:0000256" key="7">
    <source>
        <dbReference type="RuleBase" id="RU361226"/>
    </source>
</evidence>
<dbReference type="GO" id="GO:0071949">
    <property type="term" value="F:FAD binding"/>
    <property type="evidence" value="ECO:0007669"/>
    <property type="project" value="TreeGrafter"/>
</dbReference>
<reference evidence="10" key="1">
    <citation type="journal article" date="2010" name="Science">
        <title>Plasticity of animal genome architecture unmasked by rapid evolution of a pelagic tunicate.</title>
        <authorList>
            <person name="Denoeud F."/>
            <person name="Henriet S."/>
            <person name="Mungpakdee S."/>
            <person name="Aury J.M."/>
            <person name="Da Silva C."/>
            <person name="Brinkmann H."/>
            <person name="Mikhaleva J."/>
            <person name="Olsen L.C."/>
            <person name="Jubin C."/>
            <person name="Canestro C."/>
            <person name="Bouquet J.M."/>
            <person name="Danks G."/>
            <person name="Poulain J."/>
            <person name="Campsteijn C."/>
            <person name="Adamski M."/>
            <person name="Cross I."/>
            <person name="Yadetie F."/>
            <person name="Muffato M."/>
            <person name="Louis A."/>
            <person name="Butcher S."/>
            <person name="Tsagkogeorga G."/>
            <person name="Konrad A."/>
            <person name="Singh S."/>
            <person name="Jensen M.F."/>
            <person name="Cong E.H."/>
            <person name="Eikeseth-Otteraa H."/>
            <person name="Noel B."/>
            <person name="Anthouard V."/>
            <person name="Porcel B.M."/>
            <person name="Kachouri-Lafond R."/>
            <person name="Nishino A."/>
            <person name="Ugolini M."/>
            <person name="Chourrout P."/>
            <person name="Nishida H."/>
            <person name="Aasland R."/>
            <person name="Huzurbazar S."/>
            <person name="Westhof E."/>
            <person name="Delsuc F."/>
            <person name="Lehrach H."/>
            <person name="Reinhardt R."/>
            <person name="Weissenbach J."/>
            <person name="Roy S.W."/>
            <person name="Artiguenave F."/>
            <person name="Postlethwait J.H."/>
            <person name="Manak J.R."/>
            <person name="Thompson E.M."/>
            <person name="Jaillon O."/>
            <person name="Du Pasquier L."/>
            <person name="Boudinot P."/>
            <person name="Liberles D.A."/>
            <person name="Volff J.N."/>
            <person name="Philippe H."/>
            <person name="Lenhard B."/>
            <person name="Roest Crollius H."/>
            <person name="Wincker P."/>
            <person name="Chourrout D."/>
        </authorList>
    </citation>
    <scope>NUCLEOTIDE SEQUENCE [LARGE SCALE GENOMIC DNA]</scope>
</reference>
<dbReference type="AlphaFoldDB" id="E4WX87"/>
<dbReference type="InParanoid" id="E4WX87"/>
<dbReference type="PROSITE" id="PS51384">
    <property type="entry name" value="FAD_FR"/>
    <property type="match status" value="1"/>
</dbReference>
<dbReference type="FunCoup" id="E4WX87">
    <property type="interactions" value="295"/>
</dbReference>
<evidence type="ECO:0000313" key="11">
    <source>
        <dbReference type="Proteomes" id="UP000001307"/>
    </source>
</evidence>
<dbReference type="OrthoDB" id="432685at2759"/>
<dbReference type="InterPro" id="IPR017927">
    <property type="entry name" value="FAD-bd_FR_type"/>
</dbReference>
<comment type="similarity">
    <text evidence="7">Belongs to the flavoprotein pyridine nucleotide cytochrome reductase family.</text>
</comment>
<dbReference type="InterPro" id="IPR008333">
    <property type="entry name" value="Cbr1-like_FAD-bd_dom"/>
</dbReference>
<feature type="binding site" evidence="6">
    <location>
        <position position="140"/>
    </location>
    <ligand>
        <name>FAD</name>
        <dbReference type="ChEBI" id="CHEBI:57692"/>
    </ligand>
</feature>
<dbReference type="PRINTS" id="PR00406">
    <property type="entry name" value="CYTB5RDTASE"/>
</dbReference>
<accession>E4WX87</accession>
<dbReference type="InterPro" id="IPR039261">
    <property type="entry name" value="FNR_nucleotide-bd"/>
</dbReference>
<dbReference type="InterPro" id="IPR017938">
    <property type="entry name" value="Riboflavin_synthase-like_b-brl"/>
</dbReference>
<evidence type="ECO:0000256" key="3">
    <source>
        <dbReference type="ARBA" id="ARBA00022827"/>
    </source>
</evidence>
<evidence type="ECO:0000256" key="4">
    <source>
        <dbReference type="ARBA" id="ARBA00023002"/>
    </source>
</evidence>
<keyword evidence="2 6" id="KW-0285">Flavoprotein</keyword>
<feature type="binding site" evidence="6">
    <location>
        <position position="127"/>
    </location>
    <ligand>
        <name>FAD</name>
        <dbReference type="ChEBI" id="CHEBI:57692"/>
    </ligand>
</feature>
<comment type="catalytic activity">
    <reaction evidence="7">
        <text>2 Fe(III)-[cytochrome b5] + NADH = 2 Fe(II)-[cytochrome b5] + NAD(+) + H(+)</text>
        <dbReference type="Rhea" id="RHEA:46680"/>
        <dbReference type="Rhea" id="RHEA-COMP:10438"/>
        <dbReference type="Rhea" id="RHEA-COMP:10439"/>
        <dbReference type="ChEBI" id="CHEBI:15378"/>
        <dbReference type="ChEBI" id="CHEBI:29033"/>
        <dbReference type="ChEBI" id="CHEBI:29034"/>
        <dbReference type="ChEBI" id="CHEBI:57540"/>
        <dbReference type="ChEBI" id="CHEBI:57945"/>
        <dbReference type="EC" id="1.6.2.2"/>
    </reaction>
</comment>
<dbReference type="FunFam" id="3.40.50.80:FF:000009">
    <property type="entry name" value="NADH-cytochrome b5 reductase"/>
    <property type="match status" value="1"/>
</dbReference>
<feature type="binding site" evidence="6">
    <location>
        <position position="108"/>
    </location>
    <ligand>
        <name>FAD</name>
        <dbReference type="ChEBI" id="CHEBI:57692"/>
    </ligand>
</feature>
<dbReference type="Proteomes" id="UP000001307">
    <property type="component" value="Unassembled WGS sequence"/>
</dbReference>
<dbReference type="SUPFAM" id="SSF63380">
    <property type="entry name" value="Riboflavin synthase domain-like"/>
    <property type="match status" value="1"/>
</dbReference>
<dbReference type="InterPro" id="IPR001709">
    <property type="entry name" value="Flavoprot_Pyr_Nucl_cyt_Rdtase"/>
</dbReference>
<feature type="binding site" evidence="6">
    <location>
        <position position="201"/>
    </location>
    <ligand>
        <name>FAD</name>
        <dbReference type="ChEBI" id="CHEBI:57692"/>
    </ligand>
</feature>
<feature type="transmembrane region" description="Helical" evidence="8">
    <location>
        <begin position="12"/>
        <end position="33"/>
    </location>
</feature>
<keyword evidence="4 7" id="KW-0560">Oxidoreductase</keyword>
<organism evidence="10">
    <name type="scientific">Oikopleura dioica</name>
    <name type="common">Tunicate</name>
    <dbReference type="NCBI Taxonomy" id="34765"/>
    <lineage>
        <taxon>Eukaryota</taxon>
        <taxon>Metazoa</taxon>
        <taxon>Chordata</taxon>
        <taxon>Tunicata</taxon>
        <taxon>Appendicularia</taxon>
        <taxon>Copelata</taxon>
        <taxon>Oikopleuridae</taxon>
        <taxon>Oikopleura</taxon>
    </lineage>
</organism>
<dbReference type="InterPro" id="IPR001834">
    <property type="entry name" value="CBR-like"/>
</dbReference>
<keyword evidence="11" id="KW-1185">Reference proteome</keyword>
<gene>
    <name evidence="10" type="ORF">GSOID_T00011516001</name>
</gene>
<dbReference type="PANTHER" id="PTHR19370">
    <property type="entry name" value="NADH-CYTOCHROME B5 REDUCTASE"/>
    <property type="match status" value="1"/>
</dbReference>
<dbReference type="PRINTS" id="PR00371">
    <property type="entry name" value="FPNCR"/>
</dbReference>
<dbReference type="Pfam" id="PF00175">
    <property type="entry name" value="NAD_binding_1"/>
    <property type="match status" value="1"/>
</dbReference>
<evidence type="ECO:0000256" key="6">
    <source>
        <dbReference type="PIRSR" id="PIRSR601834-1"/>
    </source>
</evidence>
<feature type="binding site" evidence="6">
    <location>
        <position position="110"/>
    </location>
    <ligand>
        <name>FAD</name>
        <dbReference type="ChEBI" id="CHEBI:57692"/>
    </ligand>
</feature>
<feature type="domain" description="FAD-binding FR-type" evidence="9">
    <location>
        <begin position="55"/>
        <end position="166"/>
    </location>
</feature>
<name>E4WX87_OIKDI</name>
<feature type="binding site" evidence="6">
    <location>
        <position position="125"/>
    </location>
    <ligand>
        <name>FAD</name>
        <dbReference type="ChEBI" id="CHEBI:57692"/>
    </ligand>
</feature>
<dbReference type="PANTHER" id="PTHR19370:SF185">
    <property type="entry name" value="NADH-CYTOCHROME B5 REDUCTASE"/>
    <property type="match status" value="1"/>
</dbReference>
<evidence type="ECO:0000313" key="10">
    <source>
        <dbReference type="EMBL" id="CBY21979.1"/>
    </source>
</evidence>
<dbReference type="GO" id="GO:0090524">
    <property type="term" value="F:cytochrome-b5 reductase activity, acting on NADH"/>
    <property type="evidence" value="ECO:0007669"/>
    <property type="project" value="UniProtKB-EC"/>
</dbReference>
<evidence type="ECO:0000256" key="8">
    <source>
        <dbReference type="SAM" id="Phobius"/>
    </source>
</evidence>
<comment type="cofactor">
    <cofactor evidence="1 6 7">
        <name>FAD</name>
        <dbReference type="ChEBI" id="CHEBI:57692"/>
    </cofactor>
</comment>
<sequence>MLEKKGTGLAFLSGPAPMLAGVIGIFGAVYLTVKYMANKKGYHRTSPRTLSVNPNDSVELPLIKVTEISHDTKIFRFGLKEGHRLGLPVGQHINLKAKIRIDGKLVIRSYTPISSDDDLGFVDLLIKVYLPNERFPEGGKMTQHLNKMQLGDTISVAGPKGRIIYQRNGNFLIRGATAKDENTRKSGVKHIGMIAGGSGITPMMQIVRDVFKSSETTKLSLLFANQTEEDILLREEIEQVKTDYPERFNFMYTVDRPKDGWEYQSGFINKDMCASSLPIPGDDTMILICGPPPMVKFACLPNLKELGFTDDQIFVY</sequence>
<evidence type="ECO:0000256" key="5">
    <source>
        <dbReference type="ARBA" id="ARBA00023027"/>
    </source>
</evidence>
<protein>
    <recommendedName>
        <fullName evidence="7">NADH-cytochrome b5 reductase</fullName>
        <ecNumber evidence="7">1.6.2.2</ecNumber>
    </recommendedName>
</protein>
<dbReference type="Gene3D" id="2.40.30.10">
    <property type="entry name" value="Translation factors"/>
    <property type="match status" value="1"/>
</dbReference>
<proteinExistence type="inferred from homology"/>
<dbReference type="SUPFAM" id="SSF52343">
    <property type="entry name" value="Ferredoxin reductase-like, C-terminal NADP-linked domain"/>
    <property type="match status" value="1"/>
</dbReference>
<keyword evidence="8" id="KW-1133">Transmembrane helix</keyword>
<dbReference type="EC" id="1.6.2.2" evidence="7"/>
<keyword evidence="3 6" id="KW-0274">FAD</keyword>
<feature type="binding site" evidence="6">
    <location>
        <position position="141"/>
    </location>
    <ligand>
        <name>FAD</name>
        <dbReference type="ChEBI" id="CHEBI:57692"/>
    </ligand>
</feature>
<evidence type="ECO:0000256" key="2">
    <source>
        <dbReference type="ARBA" id="ARBA00022630"/>
    </source>
</evidence>
<dbReference type="Pfam" id="PF00970">
    <property type="entry name" value="FAD_binding_6"/>
    <property type="match status" value="1"/>
</dbReference>
<dbReference type="CDD" id="cd06183">
    <property type="entry name" value="cyt_b5_reduct_like"/>
    <property type="match status" value="1"/>
</dbReference>
<dbReference type="Gene3D" id="3.40.50.80">
    <property type="entry name" value="Nucleotide-binding domain of ferredoxin-NADP reductase (FNR) module"/>
    <property type="match status" value="1"/>
</dbReference>
<keyword evidence="8" id="KW-0472">Membrane</keyword>
<dbReference type="EMBL" id="FN653018">
    <property type="protein sequence ID" value="CBY21979.1"/>
    <property type="molecule type" value="Genomic_DNA"/>
</dbReference>
<keyword evidence="8" id="KW-0812">Transmembrane</keyword>
<dbReference type="FunFam" id="2.40.30.10:FF:000021">
    <property type="entry name" value="NADH-cytochrome b5 reductase"/>
    <property type="match status" value="1"/>
</dbReference>
<keyword evidence="5 7" id="KW-0520">NAD</keyword>
<dbReference type="InterPro" id="IPR001433">
    <property type="entry name" value="OxRdtase_FAD/NAD-bd"/>
</dbReference>
<evidence type="ECO:0000259" key="9">
    <source>
        <dbReference type="PROSITE" id="PS51384"/>
    </source>
</evidence>